<keyword evidence="3" id="KW-1185">Reference proteome</keyword>
<sequence length="311" mass="33337">MKQFTIDPNDALPATRDLPRGATVPESLPDAKETKIRPSAAGGAGGENARLLFVGTATVVLDHFDEHVEASLRRDLPIITTPHAKSHLASASKDPSDAFTAVTDLDFFDDCLVNIAGKDAAIRVTGMPGKHVPPGPGGVAGMVNDLLGTVPPTNGWMLELGRMIPPSSSPPNFHPSYRIYISGDTLLIPELADIPSRYPNIDLMLVHLGGTTIPSPHVPLLMVTMDARQGVELVRLIGPEVTIPVHFDLLRSDLRMPVGLNGLLTNTIACSDYDVFLSPLSDFKTAMQEAGFGDKVVYLDRGDVYGFRVGE</sequence>
<evidence type="ECO:0000313" key="2">
    <source>
        <dbReference type="EMBL" id="CAF9938527.1"/>
    </source>
</evidence>
<accession>A0A8H3J0N8</accession>
<dbReference type="Proteomes" id="UP000664534">
    <property type="component" value="Unassembled WGS sequence"/>
</dbReference>
<protein>
    <recommendedName>
        <fullName evidence="4">Metallo-beta-lactamase domain-containing protein</fullName>
    </recommendedName>
</protein>
<dbReference type="InterPro" id="IPR050114">
    <property type="entry name" value="UPF0173_UPF0282_UlaG_hydrolase"/>
</dbReference>
<dbReference type="Gene3D" id="3.60.15.10">
    <property type="entry name" value="Ribonuclease Z/Hydroxyacylglutathione hydrolase-like"/>
    <property type="match status" value="1"/>
</dbReference>
<dbReference type="AlphaFoldDB" id="A0A8H3J0N8"/>
<feature type="region of interest" description="Disordered" evidence="1">
    <location>
        <begin position="1"/>
        <end position="43"/>
    </location>
</feature>
<proteinExistence type="predicted"/>
<dbReference type="InterPro" id="IPR036866">
    <property type="entry name" value="RibonucZ/Hydroxyglut_hydro"/>
</dbReference>
<reference evidence="2" key="1">
    <citation type="submission" date="2021-03" db="EMBL/GenBank/DDBJ databases">
        <authorList>
            <person name="Tagirdzhanova G."/>
        </authorList>
    </citation>
    <scope>NUCLEOTIDE SEQUENCE</scope>
</reference>
<dbReference type="SUPFAM" id="SSF56281">
    <property type="entry name" value="Metallo-hydrolase/oxidoreductase"/>
    <property type="match status" value="1"/>
</dbReference>
<dbReference type="PANTHER" id="PTHR43546">
    <property type="entry name" value="UPF0173 METAL-DEPENDENT HYDROLASE MJ1163-RELATED"/>
    <property type="match status" value="1"/>
</dbReference>
<organism evidence="2 3">
    <name type="scientific">Imshaugia aleurites</name>
    <dbReference type="NCBI Taxonomy" id="172621"/>
    <lineage>
        <taxon>Eukaryota</taxon>
        <taxon>Fungi</taxon>
        <taxon>Dikarya</taxon>
        <taxon>Ascomycota</taxon>
        <taxon>Pezizomycotina</taxon>
        <taxon>Lecanoromycetes</taxon>
        <taxon>OSLEUM clade</taxon>
        <taxon>Lecanoromycetidae</taxon>
        <taxon>Lecanorales</taxon>
        <taxon>Lecanorineae</taxon>
        <taxon>Parmeliaceae</taxon>
        <taxon>Imshaugia</taxon>
    </lineage>
</organism>
<evidence type="ECO:0008006" key="4">
    <source>
        <dbReference type="Google" id="ProtNLM"/>
    </source>
</evidence>
<name>A0A8H3J0N8_9LECA</name>
<evidence type="ECO:0000313" key="3">
    <source>
        <dbReference type="Proteomes" id="UP000664534"/>
    </source>
</evidence>
<dbReference type="PANTHER" id="PTHR43546:SF7">
    <property type="entry name" value="METALLO-BETA-LACTAMASE DOMAIN-CONTAINING PROTEIN"/>
    <property type="match status" value="1"/>
</dbReference>
<gene>
    <name evidence="2" type="ORF">IMSHALPRED_000832</name>
</gene>
<dbReference type="EMBL" id="CAJPDT010000109">
    <property type="protein sequence ID" value="CAF9938527.1"/>
    <property type="molecule type" value="Genomic_DNA"/>
</dbReference>
<dbReference type="OrthoDB" id="332863at2759"/>
<evidence type="ECO:0000256" key="1">
    <source>
        <dbReference type="SAM" id="MobiDB-lite"/>
    </source>
</evidence>
<comment type="caution">
    <text evidence="2">The sequence shown here is derived from an EMBL/GenBank/DDBJ whole genome shotgun (WGS) entry which is preliminary data.</text>
</comment>